<proteinExistence type="predicted"/>
<accession>A0A813DR17</accession>
<protein>
    <submittedName>
        <fullName evidence="1">Uncharacterized protein</fullName>
    </submittedName>
</protein>
<dbReference type="EMBL" id="CAJNNV010004224">
    <property type="protein sequence ID" value="CAE8590349.1"/>
    <property type="molecule type" value="Genomic_DNA"/>
</dbReference>
<dbReference type="Proteomes" id="UP000654075">
    <property type="component" value="Unassembled WGS sequence"/>
</dbReference>
<organism evidence="1 2">
    <name type="scientific">Polarella glacialis</name>
    <name type="common">Dinoflagellate</name>
    <dbReference type="NCBI Taxonomy" id="89957"/>
    <lineage>
        <taxon>Eukaryota</taxon>
        <taxon>Sar</taxon>
        <taxon>Alveolata</taxon>
        <taxon>Dinophyceae</taxon>
        <taxon>Suessiales</taxon>
        <taxon>Suessiaceae</taxon>
        <taxon>Polarella</taxon>
    </lineage>
</organism>
<evidence type="ECO:0000313" key="2">
    <source>
        <dbReference type="Proteomes" id="UP000654075"/>
    </source>
</evidence>
<dbReference type="AlphaFoldDB" id="A0A813DR17"/>
<dbReference type="OrthoDB" id="10527136at2759"/>
<keyword evidence="2" id="KW-1185">Reference proteome</keyword>
<reference evidence="1" key="1">
    <citation type="submission" date="2021-02" db="EMBL/GenBank/DDBJ databases">
        <authorList>
            <person name="Dougan E. K."/>
            <person name="Rhodes N."/>
            <person name="Thang M."/>
            <person name="Chan C."/>
        </authorList>
    </citation>
    <scope>NUCLEOTIDE SEQUENCE</scope>
</reference>
<sequence>MPLSELFVSRSSNAFGTVWNQGYMLPVSHGTQSGEAFPKRVPPDGCGFNGLPGDFPAEKRIWYTREFQNPASGASCLKQRGRNSGNQKLKAFASSASAPALPELRGPEALALAPEAFAPDYRSYGQAPGGKEVSHSRLYYGRERTIPETLRTAGVSTFKFRRYQETNTSSPFL</sequence>
<name>A0A813DR17_POLGL</name>
<evidence type="ECO:0000313" key="1">
    <source>
        <dbReference type="EMBL" id="CAE8590349.1"/>
    </source>
</evidence>
<comment type="caution">
    <text evidence="1">The sequence shown here is derived from an EMBL/GenBank/DDBJ whole genome shotgun (WGS) entry which is preliminary data.</text>
</comment>
<gene>
    <name evidence="1" type="ORF">PGLA1383_LOCUS9071</name>
</gene>